<feature type="transmembrane region" description="Helical" evidence="1">
    <location>
        <begin position="181"/>
        <end position="200"/>
    </location>
</feature>
<evidence type="ECO:0000313" key="2">
    <source>
        <dbReference type="EMBL" id="OIQ81352.1"/>
    </source>
</evidence>
<proteinExistence type="predicted"/>
<organism evidence="2">
    <name type="scientific">mine drainage metagenome</name>
    <dbReference type="NCBI Taxonomy" id="410659"/>
    <lineage>
        <taxon>unclassified sequences</taxon>
        <taxon>metagenomes</taxon>
        <taxon>ecological metagenomes</taxon>
    </lineage>
</organism>
<name>A0A1J5QD57_9ZZZZ</name>
<feature type="transmembrane region" description="Helical" evidence="1">
    <location>
        <begin position="212"/>
        <end position="235"/>
    </location>
</feature>
<dbReference type="EMBL" id="MLJW01000934">
    <property type="protein sequence ID" value="OIQ81352.1"/>
    <property type="molecule type" value="Genomic_DNA"/>
</dbReference>
<keyword evidence="1" id="KW-0472">Membrane</keyword>
<dbReference type="NCBIfam" id="TIGR02458">
    <property type="entry name" value="CbtA"/>
    <property type="match status" value="1"/>
</dbReference>
<dbReference type="Pfam" id="PF09490">
    <property type="entry name" value="CbtA"/>
    <property type="match status" value="1"/>
</dbReference>
<comment type="caution">
    <text evidence="2">The sequence shown here is derived from an EMBL/GenBank/DDBJ whole genome shotgun (WGS) entry which is preliminary data.</text>
</comment>
<dbReference type="AlphaFoldDB" id="A0A1J5QD57"/>
<reference evidence="2" key="1">
    <citation type="submission" date="2016-10" db="EMBL/GenBank/DDBJ databases">
        <title>Sequence of Gallionella enrichment culture.</title>
        <authorList>
            <person name="Poehlein A."/>
            <person name="Muehling M."/>
            <person name="Daniel R."/>
        </authorList>
    </citation>
    <scope>NUCLEOTIDE SEQUENCE</scope>
</reference>
<keyword evidence="1" id="KW-0812">Transmembrane</keyword>
<dbReference type="InterPro" id="IPR012666">
    <property type="entry name" value="CbtA_put"/>
</dbReference>
<keyword evidence="1" id="KW-1133">Transmembrane helix</keyword>
<protein>
    <submittedName>
        <fullName evidence="2">Putative cobalt transporter subunit (CbtA)</fullName>
    </submittedName>
</protein>
<accession>A0A1J5QD57</accession>
<feature type="transmembrane region" description="Helical" evidence="1">
    <location>
        <begin position="116"/>
        <end position="136"/>
    </location>
</feature>
<evidence type="ECO:0000256" key="1">
    <source>
        <dbReference type="SAM" id="Phobius"/>
    </source>
</evidence>
<sequence>MPLTGTLAFNMTSFKKIVNVAAFAGILAGLLLTLIQQVQIAPLILEAEQYEQASDAVSHNDQAPTIGAHEHEHDAWQPDNGLERILFTTAANIVVAFGFALLLGAAIALRRSKPGWRYGLLWGMAGYAVFFVAPSLGLPPEIPGTQSAALVDRQMWWIFTVVFTVIGLWFIVFSGKRIAKIIGVASLIVPHLIGAPQPSVHGGVAPAALEHAFVLATIVANMVFWLALGALFGFFHQRMAVEHE</sequence>
<feature type="transmembrane region" description="Helical" evidence="1">
    <location>
        <begin position="85"/>
        <end position="109"/>
    </location>
</feature>
<feature type="transmembrane region" description="Helical" evidence="1">
    <location>
        <begin position="156"/>
        <end position="174"/>
    </location>
</feature>
<gene>
    <name evidence="2" type="ORF">GALL_368730</name>
</gene>